<organism evidence="2 3">
    <name type="scientific">Trujillonella endophytica</name>
    <dbReference type="NCBI Taxonomy" id="673521"/>
    <lineage>
        <taxon>Bacteria</taxon>
        <taxon>Bacillati</taxon>
        <taxon>Actinomycetota</taxon>
        <taxon>Actinomycetes</taxon>
        <taxon>Geodermatophilales</taxon>
        <taxon>Geodermatophilaceae</taxon>
        <taxon>Trujillonella</taxon>
    </lineage>
</organism>
<feature type="domain" description="Pyrroline-5-carboxylate reductase catalytic N-terminal" evidence="1">
    <location>
        <begin position="7"/>
        <end position="97"/>
    </location>
</feature>
<sequence>MEASHIKIGILGAGFIGATLTRRLSEAGHQVKVANSRGPETIDPGMLVAGAVAVTADDVVVDVDVLITSIPFNRMPGIAPLVARTSPDTTIIDTSNYYPHRDGHIPAIDDGQVESVWVSEQLGRPIAKAWNAIPAESFAGKASSPGSPGRIAIPIAADRDGDRSVAMRLVEETGFDAVDAGEIADSWRQHPGAPTYCTDLTRDELRAALASAEKDRIPRRRDLSMAVVGERVSGDGGKGDGFGDWLVQLNRAIYL</sequence>
<dbReference type="EMBL" id="FOEE01000002">
    <property type="protein sequence ID" value="SEO57006.1"/>
    <property type="molecule type" value="Genomic_DNA"/>
</dbReference>
<dbReference type="InterPro" id="IPR036291">
    <property type="entry name" value="NAD(P)-bd_dom_sf"/>
</dbReference>
<evidence type="ECO:0000259" key="1">
    <source>
        <dbReference type="Pfam" id="PF03807"/>
    </source>
</evidence>
<keyword evidence="3" id="KW-1185">Reference proteome</keyword>
<dbReference type="InterPro" id="IPR028939">
    <property type="entry name" value="P5C_Rdtase_cat_N"/>
</dbReference>
<dbReference type="RefSeq" id="WP_211435475.1">
    <property type="nucleotide sequence ID" value="NZ_FOEE01000002.1"/>
</dbReference>
<evidence type="ECO:0000313" key="2">
    <source>
        <dbReference type="EMBL" id="SEO57006.1"/>
    </source>
</evidence>
<proteinExistence type="predicted"/>
<dbReference type="Gene3D" id="3.40.50.720">
    <property type="entry name" value="NAD(P)-binding Rossmann-like Domain"/>
    <property type="match status" value="1"/>
</dbReference>
<name>A0A1H8QSH6_9ACTN</name>
<dbReference type="Pfam" id="PF03807">
    <property type="entry name" value="F420_oxidored"/>
    <property type="match status" value="1"/>
</dbReference>
<evidence type="ECO:0000313" key="3">
    <source>
        <dbReference type="Proteomes" id="UP000198960"/>
    </source>
</evidence>
<reference evidence="3" key="1">
    <citation type="submission" date="2016-10" db="EMBL/GenBank/DDBJ databases">
        <authorList>
            <person name="Varghese N."/>
            <person name="Submissions S."/>
        </authorList>
    </citation>
    <scope>NUCLEOTIDE SEQUENCE [LARGE SCALE GENOMIC DNA]</scope>
    <source>
        <strain evidence="3">DSM 45413</strain>
    </source>
</reference>
<gene>
    <name evidence="2" type="ORF">SAMN05660991_00769</name>
</gene>
<protein>
    <recommendedName>
        <fullName evidence="1">Pyrroline-5-carboxylate reductase catalytic N-terminal domain-containing protein</fullName>
    </recommendedName>
</protein>
<dbReference type="AlphaFoldDB" id="A0A1H8QSH6"/>
<dbReference type="SUPFAM" id="SSF51735">
    <property type="entry name" value="NAD(P)-binding Rossmann-fold domains"/>
    <property type="match status" value="1"/>
</dbReference>
<dbReference type="Proteomes" id="UP000198960">
    <property type="component" value="Unassembled WGS sequence"/>
</dbReference>
<dbReference type="STRING" id="673521.SAMN05660991_00769"/>
<accession>A0A1H8QSH6</accession>